<feature type="domain" description="Glutamate/phenylalanine/leucine/valine/L-tryptophan dehydrogenase C-terminal" evidence="5">
    <location>
        <begin position="315"/>
        <end position="546"/>
    </location>
</feature>
<dbReference type="PRINTS" id="PR00082">
    <property type="entry name" value="GLFDHDRGNASE"/>
</dbReference>
<evidence type="ECO:0000256" key="2">
    <source>
        <dbReference type="ARBA" id="ARBA00023002"/>
    </source>
</evidence>
<dbReference type="InterPro" id="IPR033524">
    <property type="entry name" value="Glu/Leu/Phe/Val_DH_AS"/>
</dbReference>
<dbReference type="InterPro" id="IPR033922">
    <property type="entry name" value="NAD_bind_Glu_DH"/>
</dbReference>
<accession>K6PM59</accession>
<organism evidence="6 7">
    <name type="scientific">Thermaerobacter subterraneus DSM 13965</name>
    <dbReference type="NCBI Taxonomy" id="867903"/>
    <lineage>
        <taxon>Bacteria</taxon>
        <taxon>Bacillati</taxon>
        <taxon>Bacillota</taxon>
        <taxon>Clostridia</taxon>
        <taxon>Eubacteriales</taxon>
        <taxon>Clostridiales Family XVII. Incertae Sedis</taxon>
        <taxon>Thermaerobacter</taxon>
    </lineage>
</organism>
<dbReference type="Pfam" id="PF02812">
    <property type="entry name" value="ELFV_dehydrog_N"/>
    <property type="match status" value="1"/>
</dbReference>
<dbReference type="eggNOG" id="COG0334">
    <property type="taxonomic scope" value="Bacteria"/>
</dbReference>
<dbReference type="GO" id="GO:0006538">
    <property type="term" value="P:L-glutamate catabolic process"/>
    <property type="evidence" value="ECO:0007669"/>
    <property type="project" value="TreeGrafter"/>
</dbReference>
<dbReference type="GO" id="GO:0004352">
    <property type="term" value="F:glutamate dehydrogenase (NAD+) activity"/>
    <property type="evidence" value="ECO:0007669"/>
    <property type="project" value="TreeGrafter"/>
</dbReference>
<protein>
    <submittedName>
        <fullName evidence="6">Glutamate dehydrogenase/leucine dehydrogenase</fullName>
    </submittedName>
</protein>
<comment type="similarity">
    <text evidence="1 3">Belongs to the Glu/Leu/Phe/Val dehydrogenases family.</text>
</comment>
<dbReference type="FunFam" id="3.40.50.10860:FF:000003">
    <property type="entry name" value="Glutamate dehydrogenase"/>
    <property type="match status" value="1"/>
</dbReference>
<dbReference type="InterPro" id="IPR036291">
    <property type="entry name" value="NAD(P)-bd_dom_sf"/>
</dbReference>
<evidence type="ECO:0000313" key="7">
    <source>
        <dbReference type="Proteomes" id="UP000005710"/>
    </source>
</evidence>
<dbReference type="SMART" id="SM00839">
    <property type="entry name" value="ELFV_dehydrog"/>
    <property type="match status" value="1"/>
</dbReference>
<dbReference type="PROSITE" id="PS00074">
    <property type="entry name" value="GLFV_DEHYDROGENASE"/>
    <property type="match status" value="1"/>
</dbReference>
<reference evidence="6" key="1">
    <citation type="submission" date="2010-10" db="EMBL/GenBank/DDBJ databases">
        <authorList>
            <consortium name="US DOE Joint Genome Institute (JGI-PGF)"/>
            <person name="Lucas S."/>
            <person name="Copeland A."/>
            <person name="Lapidus A."/>
            <person name="Bruce D."/>
            <person name="Goodwin L."/>
            <person name="Pitluck S."/>
            <person name="Kyrpides N."/>
            <person name="Mavromatis K."/>
            <person name="Detter J.C."/>
            <person name="Han C."/>
            <person name="Land M."/>
            <person name="Hauser L."/>
            <person name="Markowitz V."/>
            <person name="Cheng J.-F."/>
            <person name="Hugenholtz P."/>
            <person name="Woyke T."/>
            <person name="Wu D."/>
            <person name="Pukall R."/>
            <person name="Wahrenburg C."/>
            <person name="Brambilla E."/>
            <person name="Klenk H.-P."/>
            <person name="Eisen J.A."/>
        </authorList>
    </citation>
    <scope>NUCLEOTIDE SEQUENCE [LARGE SCALE GENOMIC DNA]</scope>
    <source>
        <strain evidence="6">DSM 13965</strain>
    </source>
</reference>
<feature type="compositionally biased region" description="Basic and acidic residues" evidence="4">
    <location>
        <begin position="11"/>
        <end position="27"/>
    </location>
</feature>
<dbReference type="EMBL" id="AENY02000003">
    <property type="protein sequence ID" value="EKP93957.1"/>
    <property type="molecule type" value="Genomic_DNA"/>
</dbReference>
<dbReference type="Proteomes" id="UP000005710">
    <property type="component" value="Unassembled WGS sequence"/>
</dbReference>
<dbReference type="InterPro" id="IPR006096">
    <property type="entry name" value="Glu/Leu/Phe/Val/Trp_DH_C"/>
</dbReference>
<dbReference type="CDD" id="cd01076">
    <property type="entry name" value="NAD_bind_1_Glu_DH"/>
    <property type="match status" value="1"/>
</dbReference>
<dbReference type="PANTHER" id="PTHR11606:SF13">
    <property type="entry name" value="GLUTAMATE DEHYDROGENASE 1, MITOCHONDRIAL"/>
    <property type="match status" value="1"/>
</dbReference>
<dbReference type="InterPro" id="IPR046346">
    <property type="entry name" value="Aminoacid_DH-like_N_sf"/>
</dbReference>
<proteinExistence type="inferred from homology"/>
<evidence type="ECO:0000256" key="3">
    <source>
        <dbReference type="RuleBase" id="RU004417"/>
    </source>
</evidence>
<dbReference type="Gene3D" id="3.40.50.720">
    <property type="entry name" value="NAD(P)-binding Rossmann-like Domain"/>
    <property type="match status" value="1"/>
</dbReference>
<feature type="region of interest" description="Disordered" evidence="4">
    <location>
        <begin position="1"/>
        <end position="136"/>
    </location>
</feature>
<comment type="caution">
    <text evidence="6">The sequence shown here is derived from an EMBL/GenBank/DDBJ whole genome shotgun (WGS) entry which is preliminary data.</text>
</comment>
<keyword evidence="2 3" id="KW-0560">Oxidoreductase</keyword>
<gene>
    <name evidence="6" type="ORF">ThesuDRAFT_01675</name>
</gene>
<sequence>MTGYGSSGRPEQAEQERPAPARPDPGRPGEPAGKPAGKQGPPPSPAAAGPRPGATAMEVAAPLAPPVPAPAEAPAEPARGREAAGETAAQPARPEGPAARQGTGTTLAPQPGPARETGGPAGAGAGDGKVETGADLPNPYEVAKQEIARACQVLGLDPAVYRILARPLRFIEVAIPVRMDDGRTEVFVGYRSQHNDALGPTKGGIRFHPQVTPDEVKALSMWMTLKCALLEIPFGGGKGGVVCDPKRMSARELEGLSRGYIQAMAQVMGEEKDIPAPDVYTTAQVMAWIADEFSQIRQQNAFGIVTGKPLVIGGSLGRHEATARGAVTVVREAAQAMGLDIRHATVAIQGYGNAGSIAHRLLYDMGVRVIAVSDSGGAIVNEGGLEPEAVAAHKEATGSVSGFPGARTITNEDLLTLPCDILLPAALENQITAANAGRIQARLVGEIANGPTTPEAHRILVERGVVVLPDILTNAGGVTVSYFEWVQNQCHWYWSEDEVNQRLEERMVRAFHRVWEAGQRLPTRDLRLAAYTVAVARVAEAMRVRGWIHRTDSSFRS</sequence>
<dbReference type="STRING" id="867903.ThesuDRAFT_01675"/>
<dbReference type="Pfam" id="PF00208">
    <property type="entry name" value="ELFV_dehydrog"/>
    <property type="match status" value="1"/>
</dbReference>
<dbReference type="AlphaFoldDB" id="K6PM59"/>
<dbReference type="Gene3D" id="3.40.50.10860">
    <property type="entry name" value="Leucine Dehydrogenase, chain A, domain 1"/>
    <property type="match status" value="1"/>
</dbReference>
<evidence type="ECO:0000256" key="4">
    <source>
        <dbReference type="SAM" id="MobiDB-lite"/>
    </source>
</evidence>
<feature type="compositionally biased region" description="Low complexity" evidence="4">
    <location>
        <begin position="29"/>
        <end position="39"/>
    </location>
</feature>
<feature type="compositionally biased region" description="Low complexity" evidence="4">
    <location>
        <begin position="46"/>
        <end position="62"/>
    </location>
</feature>
<dbReference type="HOGENOM" id="CLU_025763_1_2_9"/>
<evidence type="ECO:0000313" key="6">
    <source>
        <dbReference type="EMBL" id="EKP93957.1"/>
    </source>
</evidence>
<dbReference type="SUPFAM" id="SSF51735">
    <property type="entry name" value="NAD(P)-binding Rossmann-fold domains"/>
    <property type="match status" value="1"/>
</dbReference>
<dbReference type="PANTHER" id="PTHR11606">
    <property type="entry name" value="GLUTAMATE DEHYDROGENASE"/>
    <property type="match status" value="1"/>
</dbReference>
<dbReference type="InterPro" id="IPR006097">
    <property type="entry name" value="Glu/Leu/Phe/Val/Trp_DH_dimer"/>
</dbReference>
<reference evidence="6" key="2">
    <citation type="submission" date="2012-10" db="EMBL/GenBank/DDBJ databases">
        <title>Improved high-quality draft of Thermaerobacter subterraneus C21, DSM 13965.</title>
        <authorList>
            <consortium name="DOE Joint Genome Institute"/>
            <person name="Eisen J."/>
            <person name="Huntemann M."/>
            <person name="Wei C.-L."/>
            <person name="Han J."/>
            <person name="Detter J.C."/>
            <person name="Han C."/>
            <person name="Tapia R."/>
            <person name="Chen A."/>
            <person name="Kyrpides N."/>
            <person name="Mavromatis K."/>
            <person name="Markowitz V."/>
            <person name="Szeto E."/>
            <person name="Ivanova N."/>
            <person name="Mikhailova N."/>
            <person name="Ovchinnikova G."/>
            <person name="Pagani I."/>
            <person name="Pati A."/>
            <person name="Goodwin L."/>
            <person name="Nordberg H.P."/>
            <person name="Cantor M.N."/>
            <person name="Hua S.X."/>
            <person name="Woyke T."/>
            <person name="Eisen J."/>
            <person name="Klenk H.-P."/>
        </authorList>
    </citation>
    <scope>NUCLEOTIDE SEQUENCE [LARGE SCALE GENOMIC DNA]</scope>
    <source>
        <strain evidence="6">DSM 13965</strain>
    </source>
</reference>
<dbReference type="InterPro" id="IPR006095">
    <property type="entry name" value="Glu/Leu/Phe/Val/Trp_DH"/>
</dbReference>
<evidence type="ECO:0000256" key="1">
    <source>
        <dbReference type="ARBA" id="ARBA00006382"/>
    </source>
</evidence>
<keyword evidence="7" id="KW-1185">Reference proteome</keyword>
<dbReference type="SUPFAM" id="SSF53223">
    <property type="entry name" value="Aminoacid dehydrogenase-like, N-terminal domain"/>
    <property type="match status" value="1"/>
</dbReference>
<name>K6PM59_9FIRM</name>
<evidence type="ECO:0000259" key="5">
    <source>
        <dbReference type="SMART" id="SM00839"/>
    </source>
</evidence>